<sequence>MGSQNIRERRCFSFTWVIENFSFYWQKIGENILSPAFTVDTIESTKWKLVLFPEGIFSVKNDSISFFLRREEDSKGSSHITIFFELSFLAADGSVLKSSSITEYSFARGKDFGFPEILKKELLRSQRQQFLPEDILTVRCRIWKKFGQIKEEKQCFARTRIGVEQRSFVWTVPRFSNCIKSAFNIKSILNDEPVIILNILATTTELQVILKDERLKSSIFHFQLLDASGNRVEFLNQKIIFSDHQDYFCELFSSSMKKLMKNRSLYLPNDILTLHCECSFTAGIVSEETEKICQGCPSLMQEENLACDDLGSKNTSLDLTRILQEDLKSLYKENLLCDTKLKTKTRTFSAHKNILSARSAVFKAMFTNDMRERNSECVNIEDLDDDTVQSMLLYMYTATLPDLDWDSACNLYTAADKYDMLRLRSECSSFLKDNLSPDNACDLLILADMHQDEDLKSKVDEFILNDEEIFDTNEWKLFMKTNLQLAAELMYLKLKK</sequence>
<name>A0A8X6YCP9_9ARAC</name>
<dbReference type="SUPFAM" id="SSF54695">
    <property type="entry name" value="POZ domain"/>
    <property type="match status" value="1"/>
</dbReference>
<dbReference type="PROSITE" id="PS50097">
    <property type="entry name" value="BTB"/>
    <property type="match status" value="1"/>
</dbReference>
<dbReference type="EMBL" id="BMAV01016986">
    <property type="protein sequence ID" value="GFY68312.1"/>
    <property type="molecule type" value="Genomic_DNA"/>
</dbReference>
<accession>A0A8X6YCP9</accession>
<evidence type="ECO:0000259" key="2">
    <source>
        <dbReference type="PROSITE" id="PS50144"/>
    </source>
</evidence>
<dbReference type="InterPro" id="IPR002083">
    <property type="entry name" value="MATH/TRAF_dom"/>
</dbReference>
<dbReference type="CDD" id="cd18186">
    <property type="entry name" value="BTB_POZ_ZBTB_KLHL-like"/>
    <property type="match status" value="1"/>
</dbReference>
<evidence type="ECO:0000259" key="1">
    <source>
        <dbReference type="PROSITE" id="PS50097"/>
    </source>
</evidence>
<dbReference type="AlphaFoldDB" id="A0A8X6YCP9"/>
<dbReference type="Pfam" id="PF00651">
    <property type="entry name" value="BTB"/>
    <property type="match status" value="1"/>
</dbReference>
<dbReference type="Gene3D" id="3.30.710.10">
    <property type="entry name" value="Potassium Channel Kv1.1, Chain A"/>
    <property type="match status" value="1"/>
</dbReference>
<dbReference type="PANTHER" id="PTHR24413">
    <property type="entry name" value="SPECKLE-TYPE POZ PROTEIN"/>
    <property type="match status" value="1"/>
</dbReference>
<dbReference type="InterPro" id="IPR008974">
    <property type="entry name" value="TRAF-like"/>
</dbReference>
<keyword evidence="4" id="KW-1185">Reference proteome</keyword>
<dbReference type="SUPFAM" id="SSF49599">
    <property type="entry name" value="TRAF domain-like"/>
    <property type="match status" value="1"/>
</dbReference>
<dbReference type="Proteomes" id="UP000886998">
    <property type="component" value="Unassembled WGS sequence"/>
</dbReference>
<dbReference type="FunFam" id="3.30.710.10:FF:000159">
    <property type="entry name" value="Speckle-type POZ protein B"/>
    <property type="match status" value="1"/>
</dbReference>
<dbReference type="Pfam" id="PF22486">
    <property type="entry name" value="MATH_2"/>
    <property type="match status" value="1"/>
</dbReference>
<dbReference type="Gene3D" id="2.60.210.10">
    <property type="entry name" value="Apoptosis, Tumor Necrosis Factor Receptor Associated Protein 2, Chain A"/>
    <property type="match status" value="1"/>
</dbReference>
<protein>
    <recommendedName>
        <fullName evidence="5">Speckle-type POZ protein</fullName>
    </recommendedName>
</protein>
<evidence type="ECO:0000313" key="4">
    <source>
        <dbReference type="Proteomes" id="UP000886998"/>
    </source>
</evidence>
<feature type="domain" description="MATH" evidence="2">
    <location>
        <begin position="11"/>
        <end position="142"/>
    </location>
</feature>
<reference evidence="3" key="1">
    <citation type="submission" date="2020-08" db="EMBL/GenBank/DDBJ databases">
        <title>Multicomponent nature underlies the extraordinary mechanical properties of spider dragline silk.</title>
        <authorList>
            <person name="Kono N."/>
            <person name="Nakamura H."/>
            <person name="Mori M."/>
            <person name="Yoshida Y."/>
            <person name="Ohtoshi R."/>
            <person name="Malay A.D."/>
            <person name="Moran D.A.P."/>
            <person name="Tomita M."/>
            <person name="Numata K."/>
            <person name="Arakawa K."/>
        </authorList>
    </citation>
    <scope>NUCLEOTIDE SEQUENCE</scope>
</reference>
<dbReference type="InterPro" id="IPR000210">
    <property type="entry name" value="BTB/POZ_dom"/>
</dbReference>
<evidence type="ECO:0008006" key="5">
    <source>
        <dbReference type="Google" id="ProtNLM"/>
    </source>
</evidence>
<dbReference type="InterPro" id="IPR011333">
    <property type="entry name" value="SKP1/BTB/POZ_sf"/>
</dbReference>
<dbReference type="Gene3D" id="1.25.40.420">
    <property type="match status" value="1"/>
</dbReference>
<gene>
    <name evidence="3" type="ORF">TNIN_219511</name>
</gene>
<dbReference type="OrthoDB" id="6359816at2759"/>
<dbReference type="SMART" id="SM00225">
    <property type="entry name" value="BTB"/>
    <property type="match status" value="1"/>
</dbReference>
<dbReference type="PROSITE" id="PS50144">
    <property type="entry name" value="MATH"/>
    <property type="match status" value="1"/>
</dbReference>
<organism evidence="3 4">
    <name type="scientific">Trichonephila inaurata madagascariensis</name>
    <dbReference type="NCBI Taxonomy" id="2747483"/>
    <lineage>
        <taxon>Eukaryota</taxon>
        <taxon>Metazoa</taxon>
        <taxon>Ecdysozoa</taxon>
        <taxon>Arthropoda</taxon>
        <taxon>Chelicerata</taxon>
        <taxon>Arachnida</taxon>
        <taxon>Araneae</taxon>
        <taxon>Araneomorphae</taxon>
        <taxon>Entelegynae</taxon>
        <taxon>Araneoidea</taxon>
        <taxon>Nephilidae</taxon>
        <taxon>Trichonephila</taxon>
        <taxon>Trichonephila inaurata</taxon>
    </lineage>
</organism>
<evidence type="ECO:0000313" key="3">
    <source>
        <dbReference type="EMBL" id="GFY68312.1"/>
    </source>
</evidence>
<proteinExistence type="predicted"/>
<feature type="domain" description="BTB" evidence="1">
    <location>
        <begin position="337"/>
        <end position="400"/>
    </location>
</feature>
<dbReference type="GO" id="GO:0030163">
    <property type="term" value="P:protein catabolic process"/>
    <property type="evidence" value="ECO:0007669"/>
    <property type="project" value="UniProtKB-ARBA"/>
</dbReference>
<comment type="caution">
    <text evidence="3">The sequence shown here is derived from an EMBL/GenBank/DDBJ whole genome shotgun (WGS) entry which is preliminary data.</text>
</comment>